<dbReference type="PANTHER" id="PTHR22984:SF25">
    <property type="entry name" value="PROTEIN KINASE DOMAIN-CONTAINING PROTEIN"/>
    <property type="match status" value="1"/>
</dbReference>
<proteinExistence type="predicted"/>
<reference evidence="11 12" key="1">
    <citation type="submission" date="2021-02" db="EMBL/GenBank/DDBJ databases">
        <title>Variation within the Batrachochytrium salamandrivorans European outbreak.</title>
        <authorList>
            <person name="Kelly M."/>
            <person name="Pasmans F."/>
            <person name="Shea T.P."/>
            <person name="Munoz J.F."/>
            <person name="Carranza S."/>
            <person name="Cuomo C.A."/>
            <person name="Martel A."/>
        </authorList>
    </citation>
    <scope>NUCLEOTIDE SEQUENCE [LARGE SCALE GENOMIC DNA]</scope>
    <source>
        <strain evidence="11 12">AMFP18/2</strain>
    </source>
</reference>
<dbReference type="InterPro" id="IPR000719">
    <property type="entry name" value="Prot_kinase_dom"/>
</dbReference>
<comment type="caution">
    <text evidence="11">The sequence shown here is derived from an EMBL/GenBank/DDBJ whole genome shotgun (WGS) entry which is preliminary data.</text>
</comment>
<dbReference type="SUPFAM" id="SSF56112">
    <property type="entry name" value="Protein kinase-like (PK-like)"/>
    <property type="match status" value="1"/>
</dbReference>
<evidence type="ECO:0000256" key="3">
    <source>
        <dbReference type="ARBA" id="ARBA00022527"/>
    </source>
</evidence>
<protein>
    <recommendedName>
        <fullName evidence="2">non-specific serine/threonine protein kinase</fullName>
        <ecNumber evidence="2">2.7.11.1</ecNumber>
    </recommendedName>
</protein>
<evidence type="ECO:0000256" key="8">
    <source>
        <dbReference type="ARBA" id="ARBA00047899"/>
    </source>
</evidence>
<evidence type="ECO:0000256" key="5">
    <source>
        <dbReference type="ARBA" id="ARBA00022741"/>
    </source>
</evidence>
<keyword evidence="7" id="KW-0067">ATP-binding</keyword>
<comment type="catalytic activity">
    <reaction evidence="9">
        <text>L-seryl-[protein] + ATP = O-phospho-L-seryl-[protein] + ADP + H(+)</text>
        <dbReference type="Rhea" id="RHEA:17989"/>
        <dbReference type="Rhea" id="RHEA-COMP:9863"/>
        <dbReference type="Rhea" id="RHEA-COMP:11604"/>
        <dbReference type="ChEBI" id="CHEBI:15378"/>
        <dbReference type="ChEBI" id="CHEBI:29999"/>
        <dbReference type="ChEBI" id="CHEBI:30616"/>
        <dbReference type="ChEBI" id="CHEBI:83421"/>
        <dbReference type="ChEBI" id="CHEBI:456216"/>
        <dbReference type="EC" id="2.7.11.1"/>
    </reaction>
</comment>
<keyword evidence="3" id="KW-0723">Serine/threonine-protein kinase</keyword>
<keyword evidence="6" id="KW-0418">Kinase</keyword>
<organism evidence="11 12">
    <name type="scientific">Batrachochytrium salamandrivorans</name>
    <dbReference type="NCBI Taxonomy" id="1357716"/>
    <lineage>
        <taxon>Eukaryota</taxon>
        <taxon>Fungi</taxon>
        <taxon>Fungi incertae sedis</taxon>
        <taxon>Chytridiomycota</taxon>
        <taxon>Chytridiomycota incertae sedis</taxon>
        <taxon>Chytridiomycetes</taxon>
        <taxon>Rhizophydiales</taxon>
        <taxon>Rhizophydiales incertae sedis</taxon>
        <taxon>Batrachochytrium</taxon>
    </lineage>
</organism>
<sequence>MSKTYSHLQVATKKFDGSKVLFKTIEKEYVLLYSFESTSPSELHGAEVSAIYGKYSGARCKLPKSLNHILPFEIEMQKYLTQDGYGSPHVPRVIDYAVTEEAYVLVMEYPGEGWAKLDEYLLKYGKLSTERVRDIIKEMLKALLSLKSLGVVHGNIAARNILYNEETSKLKLMNFDLSGLLKRWNQDSSESGSSEDESDSWGTEKSDIWDIGQLMYHLLTSEDPFNDQAVQKEVAKKLRDSLGNPESQLSIDAVDLVTILFDKKSSKMATLENVLKHHFFTSQ</sequence>
<evidence type="ECO:0000256" key="2">
    <source>
        <dbReference type="ARBA" id="ARBA00012513"/>
    </source>
</evidence>
<evidence type="ECO:0000256" key="1">
    <source>
        <dbReference type="ARBA" id="ARBA00004340"/>
    </source>
</evidence>
<keyword evidence="4" id="KW-0808">Transferase</keyword>
<dbReference type="EMBL" id="JAFCIX010000260">
    <property type="protein sequence ID" value="KAH6595990.1"/>
    <property type="molecule type" value="Genomic_DNA"/>
</dbReference>
<keyword evidence="5" id="KW-0547">Nucleotide-binding</keyword>
<evidence type="ECO:0000256" key="6">
    <source>
        <dbReference type="ARBA" id="ARBA00022777"/>
    </source>
</evidence>
<dbReference type="SMART" id="SM00220">
    <property type="entry name" value="S_TKc"/>
    <property type="match status" value="1"/>
</dbReference>
<feature type="domain" description="Protein kinase" evidence="10">
    <location>
        <begin position="1"/>
        <end position="280"/>
    </location>
</feature>
<dbReference type="Proteomes" id="UP001648503">
    <property type="component" value="Unassembled WGS sequence"/>
</dbReference>
<evidence type="ECO:0000313" key="12">
    <source>
        <dbReference type="Proteomes" id="UP001648503"/>
    </source>
</evidence>
<evidence type="ECO:0000313" key="11">
    <source>
        <dbReference type="EMBL" id="KAH6595990.1"/>
    </source>
</evidence>
<evidence type="ECO:0000256" key="4">
    <source>
        <dbReference type="ARBA" id="ARBA00022679"/>
    </source>
</evidence>
<keyword evidence="12" id="KW-1185">Reference proteome</keyword>
<dbReference type="PROSITE" id="PS50011">
    <property type="entry name" value="PROTEIN_KINASE_DOM"/>
    <property type="match status" value="1"/>
</dbReference>
<dbReference type="Gene3D" id="1.10.510.10">
    <property type="entry name" value="Transferase(Phosphotransferase) domain 1"/>
    <property type="match status" value="1"/>
</dbReference>
<comment type="subcellular location">
    <subcellularLocation>
        <location evidence="1">Host cell</location>
    </subcellularLocation>
</comment>
<dbReference type="Pfam" id="PF00069">
    <property type="entry name" value="Pkinase"/>
    <property type="match status" value="1"/>
</dbReference>
<evidence type="ECO:0000256" key="9">
    <source>
        <dbReference type="ARBA" id="ARBA00048679"/>
    </source>
</evidence>
<gene>
    <name evidence="11" type="ORF">BASA50_005463</name>
</gene>
<accession>A0ABQ8FCP2</accession>
<name>A0ABQ8FCP2_9FUNG</name>
<dbReference type="EC" id="2.7.11.1" evidence="2"/>
<comment type="catalytic activity">
    <reaction evidence="8">
        <text>L-threonyl-[protein] + ATP = O-phospho-L-threonyl-[protein] + ADP + H(+)</text>
        <dbReference type="Rhea" id="RHEA:46608"/>
        <dbReference type="Rhea" id="RHEA-COMP:11060"/>
        <dbReference type="Rhea" id="RHEA-COMP:11605"/>
        <dbReference type="ChEBI" id="CHEBI:15378"/>
        <dbReference type="ChEBI" id="CHEBI:30013"/>
        <dbReference type="ChEBI" id="CHEBI:30616"/>
        <dbReference type="ChEBI" id="CHEBI:61977"/>
        <dbReference type="ChEBI" id="CHEBI:456216"/>
        <dbReference type="EC" id="2.7.11.1"/>
    </reaction>
</comment>
<evidence type="ECO:0000259" key="10">
    <source>
        <dbReference type="PROSITE" id="PS50011"/>
    </source>
</evidence>
<dbReference type="PANTHER" id="PTHR22984">
    <property type="entry name" value="SERINE/THREONINE-PROTEIN KINASE PIM"/>
    <property type="match status" value="1"/>
</dbReference>
<evidence type="ECO:0000256" key="7">
    <source>
        <dbReference type="ARBA" id="ARBA00022840"/>
    </source>
</evidence>
<dbReference type="InterPro" id="IPR011009">
    <property type="entry name" value="Kinase-like_dom_sf"/>
</dbReference>
<dbReference type="InterPro" id="IPR051138">
    <property type="entry name" value="PIM_Ser/Thr_kinase"/>
</dbReference>